<dbReference type="AlphaFoldDB" id="A0A451AFV5"/>
<dbReference type="EMBL" id="CAADFW010000152">
    <property type="protein sequence ID" value="VFK64919.1"/>
    <property type="molecule type" value="Genomic_DNA"/>
</dbReference>
<accession>A0A451AFV5</accession>
<proteinExistence type="predicted"/>
<name>A0A451AFV5_9GAMM</name>
<gene>
    <name evidence="1" type="ORF">BECKTC1821F_GA0114240_11521</name>
</gene>
<sequence>MAQLVRPKEKTYPDCVEFLIYRKNNFYREGLSSGEKQECAELAIIQAFFVEFPEKRCNTAMPGKGLGENSA</sequence>
<organism evidence="1">
    <name type="scientific">Candidatus Kentrum sp. TC</name>
    <dbReference type="NCBI Taxonomy" id="2126339"/>
    <lineage>
        <taxon>Bacteria</taxon>
        <taxon>Pseudomonadati</taxon>
        <taxon>Pseudomonadota</taxon>
        <taxon>Gammaproteobacteria</taxon>
        <taxon>Candidatus Kentrum</taxon>
    </lineage>
</organism>
<evidence type="ECO:0000313" key="1">
    <source>
        <dbReference type="EMBL" id="VFK64919.1"/>
    </source>
</evidence>
<reference evidence="1" key="1">
    <citation type="submission" date="2019-02" db="EMBL/GenBank/DDBJ databases">
        <authorList>
            <person name="Gruber-Vodicka R. H."/>
            <person name="Seah K. B. B."/>
        </authorList>
    </citation>
    <scope>NUCLEOTIDE SEQUENCE</scope>
    <source>
        <strain evidence="1">BECK_BZ126</strain>
    </source>
</reference>
<protein>
    <submittedName>
        <fullName evidence="1">Uncharacterized protein</fullName>
    </submittedName>
</protein>